<reference evidence="2" key="2">
    <citation type="submission" date="2017-02" db="EMBL/GenBank/DDBJ databases">
        <title>Sunflower complete genome.</title>
        <authorList>
            <person name="Langlade N."/>
            <person name="Munos S."/>
        </authorList>
    </citation>
    <scope>NUCLEOTIDE SEQUENCE [LARGE SCALE GENOMIC DNA]</scope>
    <source>
        <tissue evidence="2">Leaves</tissue>
    </source>
</reference>
<protein>
    <submittedName>
        <fullName evidence="2">Uncharacterized protein</fullName>
    </submittedName>
</protein>
<organism evidence="2 3">
    <name type="scientific">Helianthus annuus</name>
    <name type="common">Common sunflower</name>
    <dbReference type="NCBI Taxonomy" id="4232"/>
    <lineage>
        <taxon>Eukaryota</taxon>
        <taxon>Viridiplantae</taxon>
        <taxon>Streptophyta</taxon>
        <taxon>Embryophyta</taxon>
        <taxon>Tracheophyta</taxon>
        <taxon>Spermatophyta</taxon>
        <taxon>Magnoliopsida</taxon>
        <taxon>eudicotyledons</taxon>
        <taxon>Gunneridae</taxon>
        <taxon>Pentapetalae</taxon>
        <taxon>asterids</taxon>
        <taxon>campanulids</taxon>
        <taxon>Asterales</taxon>
        <taxon>Asteraceae</taxon>
        <taxon>Asteroideae</taxon>
        <taxon>Heliantheae alliance</taxon>
        <taxon>Heliantheae</taxon>
        <taxon>Helianthus</taxon>
    </lineage>
</organism>
<gene>
    <name evidence="2" type="ORF">HannXRQ_Chr05g0139371</name>
    <name evidence="1" type="ORF">HanXRQr2_Chr05g0202621</name>
</gene>
<evidence type="ECO:0000313" key="1">
    <source>
        <dbReference type="EMBL" id="KAF5804903.1"/>
    </source>
</evidence>
<dbReference type="EMBL" id="MNCJ02000320">
    <property type="protein sequence ID" value="KAF5804903.1"/>
    <property type="molecule type" value="Genomic_DNA"/>
</dbReference>
<dbReference type="InParanoid" id="A0A251UNP5"/>
<dbReference type="Gramene" id="mRNA:HanXRQr2_Chr05g0202621">
    <property type="protein sequence ID" value="mRNA:HanXRQr2_Chr05g0202621"/>
    <property type="gene ID" value="HanXRQr2_Chr05g0202621"/>
</dbReference>
<evidence type="ECO:0000313" key="3">
    <source>
        <dbReference type="Proteomes" id="UP000215914"/>
    </source>
</evidence>
<name>A0A251UNP5_HELAN</name>
<dbReference type="Proteomes" id="UP000215914">
    <property type="component" value="Chromosome 5"/>
</dbReference>
<proteinExistence type="predicted"/>
<reference evidence="1 3" key="1">
    <citation type="journal article" date="2017" name="Nature">
        <title>The sunflower genome provides insights into oil metabolism, flowering and Asterid evolution.</title>
        <authorList>
            <person name="Badouin H."/>
            <person name="Gouzy J."/>
            <person name="Grassa C.J."/>
            <person name="Murat F."/>
            <person name="Staton S.E."/>
            <person name="Cottret L."/>
            <person name="Lelandais-Briere C."/>
            <person name="Owens G.L."/>
            <person name="Carrere S."/>
            <person name="Mayjonade B."/>
            <person name="Legrand L."/>
            <person name="Gill N."/>
            <person name="Kane N.C."/>
            <person name="Bowers J.E."/>
            <person name="Hubner S."/>
            <person name="Bellec A."/>
            <person name="Berard A."/>
            <person name="Berges H."/>
            <person name="Blanchet N."/>
            <person name="Boniface M.C."/>
            <person name="Brunel D."/>
            <person name="Catrice O."/>
            <person name="Chaidir N."/>
            <person name="Claudel C."/>
            <person name="Donnadieu C."/>
            <person name="Faraut T."/>
            <person name="Fievet G."/>
            <person name="Helmstetter N."/>
            <person name="King M."/>
            <person name="Knapp S.J."/>
            <person name="Lai Z."/>
            <person name="Le Paslier M.C."/>
            <person name="Lippi Y."/>
            <person name="Lorenzon L."/>
            <person name="Mandel J.R."/>
            <person name="Marage G."/>
            <person name="Marchand G."/>
            <person name="Marquand E."/>
            <person name="Bret-Mestries E."/>
            <person name="Morien E."/>
            <person name="Nambeesan S."/>
            <person name="Nguyen T."/>
            <person name="Pegot-Espagnet P."/>
            <person name="Pouilly N."/>
            <person name="Raftis F."/>
            <person name="Sallet E."/>
            <person name="Schiex T."/>
            <person name="Thomas J."/>
            <person name="Vandecasteele C."/>
            <person name="Vares D."/>
            <person name="Vear F."/>
            <person name="Vautrin S."/>
            <person name="Crespi M."/>
            <person name="Mangin B."/>
            <person name="Burke J.M."/>
            <person name="Salse J."/>
            <person name="Munos S."/>
            <person name="Vincourt P."/>
            <person name="Rieseberg L.H."/>
            <person name="Langlade N.B."/>
        </authorList>
    </citation>
    <scope>NUCLEOTIDE SEQUENCE [LARGE SCALE GENOMIC DNA]</scope>
    <source>
        <strain evidence="3">cv. SF193</strain>
        <tissue evidence="1">Leaves</tissue>
    </source>
</reference>
<accession>A0A251UNP5</accession>
<dbReference type="AlphaFoldDB" id="A0A251UNP5"/>
<dbReference type="EMBL" id="CM007894">
    <property type="protein sequence ID" value="OTG24679.1"/>
    <property type="molecule type" value="Genomic_DNA"/>
</dbReference>
<sequence length="51" mass="5833">MKLWCGCNRWEKDRGVTAGFHIDLVAMTRLMRFWLELATGCLSLGKQGFGK</sequence>
<keyword evidence="3" id="KW-1185">Reference proteome</keyword>
<reference evidence="1" key="3">
    <citation type="submission" date="2020-06" db="EMBL/GenBank/DDBJ databases">
        <title>Helianthus annuus Genome sequencing and assembly Release 2.</title>
        <authorList>
            <person name="Gouzy J."/>
            <person name="Langlade N."/>
            <person name="Munos S."/>
        </authorList>
    </citation>
    <scope>NUCLEOTIDE SEQUENCE</scope>
    <source>
        <tissue evidence="1">Leaves</tissue>
    </source>
</reference>
<evidence type="ECO:0000313" key="2">
    <source>
        <dbReference type="EMBL" id="OTG24679.1"/>
    </source>
</evidence>